<organism evidence="2 3">
    <name type="scientific">Brassica cretica</name>
    <name type="common">Mustard</name>
    <dbReference type="NCBI Taxonomy" id="69181"/>
    <lineage>
        <taxon>Eukaryota</taxon>
        <taxon>Viridiplantae</taxon>
        <taxon>Streptophyta</taxon>
        <taxon>Embryophyta</taxon>
        <taxon>Tracheophyta</taxon>
        <taxon>Spermatophyta</taxon>
        <taxon>Magnoliopsida</taxon>
        <taxon>eudicotyledons</taxon>
        <taxon>Gunneridae</taxon>
        <taxon>Pentapetalae</taxon>
        <taxon>rosids</taxon>
        <taxon>malvids</taxon>
        <taxon>Brassicales</taxon>
        <taxon>Brassicaceae</taxon>
        <taxon>Brassiceae</taxon>
        <taxon>Brassica</taxon>
    </lineage>
</organism>
<dbReference type="Proteomes" id="UP000712600">
    <property type="component" value="Unassembled WGS sequence"/>
</dbReference>
<dbReference type="EMBL" id="QGKX02000004">
    <property type="protein sequence ID" value="KAF3603692.1"/>
    <property type="molecule type" value="Genomic_DNA"/>
</dbReference>
<sequence length="291" mass="32027">MIDLSVCCSEHDVSRCFSEHGGTLLMSWRSWPEPPLLGVSQKKVFYVWNLALAAIKLMSSGDGRRGPPSLGRINHSAWKPEAGGRDPDPGGGTQNLEAGNRNLELGTWKPKAGAYDRLIPAVTINQMKIYGHCSTSTTLLTGSGHDQQLISRIPPCSLKHIDTLCSLQRIDSLPLIARFRYQTRGITCALKSTGVAHSQQAYLRQDIDPVILRSRVPLRPEPYSEPGGGPLSLFETGVWRYRTADFLSKMEKLRVSDAVLETAEPGALMFPEEELKGLMHGNRSGGWCLFG</sequence>
<protein>
    <submittedName>
        <fullName evidence="2">Uncharacterized protein</fullName>
    </submittedName>
</protein>
<evidence type="ECO:0000256" key="1">
    <source>
        <dbReference type="SAM" id="MobiDB-lite"/>
    </source>
</evidence>
<dbReference type="AlphaFoldDB" id="A0A8S9SNN1"/>
<gene>
    <name evidence="2" type="ORF">F2Q69_00036235</name>
</gene>
<proteinExistence type="predicted"/>
<accession>A0A8S9SNN1</accession>
<comment type="caution">
    <text evidence="2">The sequence shown here is derived from an EMBL/GenBank/DDBJ whole genome shotgun (WGS) entry which is preliminary data.</text>
</comment>
<feature type="region of interest" description="Disordered" evidence="1">
    <location>
        <begin position="62"/>
        <end position="98"/>
    </location>
</feature>
<evidence type="ECO:0000313" key="2">
    <source>
        <dbReference type="EMBL" id="KAF3603692.1"/>
    </source>
</evidence>
<evidence type="ECO:0000313" key="3">
    <source>
        <dbReference type="Proteomes" id="UP000712600"/>
    </source>
</evidence>
<name>A0A8S9SNN1_BRACR</name>
<reference evidence="2" key="1">
    <citation type="submission" date="2019-12" db="EMBL/GenBank/DDBJ databases">
        <title>Genome sequencing and annotation of Brassica cretica.</title>
        <authorList>
            <person name="Studholme D.J."/>
            <person name="Sarris P."/>
        </authorList>
    </citation>
    <scope>NUCLEOTIDE SEQUENCE</scope>
    <source>
        <strain evidence="2">PFS-109/04</strain>
        <tissue evidence="2">Leaf</tissue>
    </source>
</reference>